<feature type="transmembrane region" description="Helical" evidence="8">
    <location>
        <begin position="181"/>
        <end position="200"/>
    </location>
</feature>
<dbReference type="GO" id="GO:0009234">
    <property type="term" value="P:menaquinone biosynthetic process"/>
    <property type="evidence" value="ECO:0007669"/>
    <property type="project" value="UniProtKB-UniRule"/>
</dbReference>
<dbReference type="InterPro" id="IPR004657">
    <property type="entry name" value="MenA"/>
</dbReference>
<evidence type="ECO:0000256" key="9">
    <source>
        <dbReference type="NCBIfam" id="TIGR00751"/>
    </source>
</evidence>
<comment type="subcellular location">
    <subcellularLocation>
        <location evidence="8">Cell membrane</location>
        <topology evidence="8">Multi-pass membrane protein</topology>
    </subcellularLocation>
    <subcellularLocation>
        <location evidence="1">Membrane</location>
        <topology evidence="1">Multi-pass membrane protein</topology>
    </subcellularLocation>
</comment>
<evidence type="ECO:0000313" key="10">
    <source>
        <dbReference type="EMBL" id="GAT06072.1"/>
    </source>
</evidence>
<dbReference type="Pfam" id="PF01040">
    <property type="entry name" value="UbiA"/>
    <property type="match status" value="1"/>
</dbReference>
<organism evidence="10 11">
    <name type="scientific">Mycolicibacterium fortuitum subsp. acetamidolyticum</name>
    <dbReference type="NCBI Taxonomy" id="144550"/>
    <lineage>
        <taxon>Bacteria</taxon>
        <taxon>Bacillati</taxon>
        <taxon>Actinomycetota</taxon>
        <taxon>Actinomycetes</taxon>
        <taxon>Mycobacteriales</taxon>
        <taxon>Mycobacteriaceae</taxon>
        <taxon>Mycolicibacterium</taxon>
    </lineage>
</organism>
<evidence type="ECO:0000256" key="8">
    <source>
        <dbReference type="HAMAP-Rule" id="MF_01937"/>
    </source>
</evidence>
<feature type="transmembrane region" description="Helical" evidence="8">
    <location>
        <begin position="149"/>
        <end position="169"/>
    </location>
</feature>
<keyword evidence="4 8" id="KW-0808">Transferase</keyword>
<feature type="transmembrane region" description="Helical" evidence="8">
    <location>
        <begin position="228"/>
        <end position="259"/>
    </location>
</feature>
<dbReference type="UniPathway" id="UPA00079">
    <property type="reaction ID" value="UER00168"/>
</dbReference>
<feature type="transmembrane region" description="Helical" evidence="8">
    <location>
        <begin position="127"/>
        <end position="143"/>
    </location>
</feature>
<feature type="transmembrane region" description="Helical" evidence="8">
    <location>
        <begin position="280"/>
        <end position="301"/>
    </location>
</feature>
<dbReference type="PANTHER" id="PTHR13929:SF0">
    <property type="entry name" value="UBIA PRENYLTRANSFERASE DOMAIN-CONTAINING PROTEIN 1"/>
    <property type="match status" value="1"/>
</dbReference>
<name>A0A100WX16_MYCFO</name>
<evidence type="ECO:0000313" key="11">
    <source>
        <dbReference type="Proteomes" id="UP000069705"/>
    </source>
</evidence>
<dbReference type="EC" id="2.5.1.74" evidence="8 9"/>
<dbReference type="Gene3D" id="1.10.357.140">
    <property type="entry name" value="UbiA prenyltransferase"/>
    <property type="match status" value="1"/>
</dbReference>
<keyword evidence="3 8" id="KW-1003">Cell membrane</keyword>
<keyword evidence="5 8" id="KW-0812">Transmembrane</keyword>
<dbReference type="InterPro" id="IPR000537">
    <property type="entry name" value="UbiA_prenyltransferase"/>
</dbReference>
<dbReference type="Proteomes" id="UP000069705">
    <property type="component" value="Unassembled WGS sequence"/>
</dbReference>
<keyword evidence="7 8" id="KW-0472">Membrane</keyword>
<evidence type="ECO:0000256" key="5">
    <source>
        <dbReference type="ARBA" id="ARBA00022692"/>
    </source>
</evidence>
<evidence type="ECO:0000256" key="4">
    <source>
        <dbReference type="ARBA" id="ARBA00022679"/>
    </source>
</evidence>
<dbReference type="HAMAP" id="MF_01937">
    <property type="entry name" value="MenA_1"/>
    <property type="match status" value="1"/>
</dbReference>
<dbReference type="GO" id="GO:0046428">
    <property type="term" value="F:1,4-dihydroxy-2-naphthoate polyprenyltransferase activity"/>
    <property type="evidence" value="ECO:0007669"/>
    <property type="project" value="UniProtKB-UniRule"/>
</dbReference>
<dbReference type="EMBL" id="BCSZ01000066">
    <property type="protein sequence ID" value="GAT06072.1"/>
    <property type="molecule type" value="Genomic_DNA"/>
</dbReference>
<keyword evidence="2 8" id="KW-0474">Menaquinone biosynthesis</keyword>
<dbReference type="PANTHER" id="PTHR13929">
    <property type="entry name" value="1,4-DIHYDROXY-2-NAPHTHOATE OCTAPRENYLTRANSFERASE"/>
    <property type="match status" value="1"/>
</dbReference>
<feature type="transmembrane region" description="Helical" evidence="8">
    <location>
        <begin position="50"/>
        <end position="71"/>
    </location>
</feature>
<comment type="function">
    <text evidence="8">Conversion of 1,4-dihydroxy-2-naphthoate (DHNA) to demethylmenaquinone (DMK).</text>
</comment>
<dbReference type="InterPro" id="IPR026046">
    <property type="entry name" value="UBIAD1"/>
</dbReference>
<evidence type="ECO:0000256" key="1">
    <source>
        <dbReference type="ARBA" id="ARBA00004141"/>
    </source>
</evidence>
<dbReference type="AlphaFoldDB" id="A0A100WX16"/>
<gene>
    <name evidence="8" type="primary">menA</name>
    <name evidence="10" type="ORF">RMCFA_6183</name>
</gene>
<feature type="transmembrane region" description="Helical" evidence="8">
    <location>
        <begin position="101"/>
        <end position="120"/>
    </location>
</feature>
<dbReference type="NCBIfam" id="NF004751">
    <property type="entry name" value="PRK06080.1-3"/>
    <property type="match status" value="1"/>
</dbReference>
<evidence type="ECO:0000256" key="6">
    <source>
        <dbReference type="ARBA" id="ARBA00022989"/>
    </source>
</evidence>
<dbReference type="GO" id="GO:0005886">
    <property type="term" value="C:plasma membrane"/>
    <property type="evidence" value="ECO:0007669"/>
    <property type="project" value="UniProtKB-SubCell"/>
</dbReference>
<dbReference type="GO" id="GO:0042371">
    <property type="term" value="P:vitamin K biosynthetic process"/>
    <property type="evidence" value="ECO:0007669"/>
    <property type="project" value="TreeGrafter"/>
</dbReference>
<protein>
    <recommendedName>
        <fullName evidence="8 9">1,4-dihydroxy-2-naphthoate octaprenyltransferase</fullName>
        <shortName evidence="8">DHNA-octaprenyltransferase</shortName>
        <ecNumber evidence="8 9">2.5.1.74</ecNumber>
    </recommendedName>
</protein>
<evidence type="ECO:0000256" key="2">
    <source>
        <dbReference type="ARBA" id="ARBA00022428"/>
    </source>
</evidence>
<comment type="caution">
    <text evidence="10">The sequence shown here is derived from an EMBL/GenBank/DDBJ whole genome shotgun (WGS) entry which is preliminary data.</text>
</comment>
<comment type="pathway">
    <text evidence="8">Quinol/quinone metabolism; menaquinone biosynthesis; menaquinol from 1,4-dihydroxy-2-naphthoate: step 1/2.</text>
</comment>
<comment type="similarity">
    <text evidence="8">Belongs to the MenA family. Type 1 subfamily.</text>
</comment>
<dbReference type="CDD" id="cd13962">
    <property type="entry name" value="PT_UbiA_UBIAD1"/>
    <property type="match status" value="1"/>
</dbReference>
<dbReference type="InterPro" id="IPR044878">
    <property type="entry name" value="UbiA_sf"/>
</dbReference>
<evidence type="ECO:0000256" key="3">
    <source>
        <dbReference type="ARBA" id="ARBA00022475"/>
    </source>
</evidence>
<accession>A0A100WX16</accession>
<proteinExistence type="inferred from homology"/>
<evidence type="ECO:0000256" key="7">
    <source>
        <dbReference type="ARBA" id="ARBA00023136"/>
    </source>
</evidence>
<comment type="catalytic activity">
    <reaction evidence="8">
        <text>an all-trans-polyprenyl diphosphate + 1,4-dihydroxy-2-naphthoate + H(+) = a 2-demethylmenaquinol + CO2 + diphosphate</text>
        <dbReference type="Rhea" id="RHEA:26478"/>
        <dbReference type="Rhea" id="RHEA-COMP:9563"/>
        <dbReference type="Rhea" id="RHEA-COMP:9564"/>
        <dbReference type="ChEBI" id="CHEBI:11173"/>
        <dbReference type="ChEBI" id="CHEBI:15378"/>
        <dbReference type="ChEBI" id="CHEBI:16526"/>
        <dbReference type="ChEBI" id="CHEBI:33019"/>
        <dbReference type="ChEBI" id="CHEBI:55437"/>
        <dbReference type="ChEBI" id="CHEBI:58914"/>
        <dbReference type="EC" id="2.5.1.74"/>
    </reaction>
</comment>
<reference evidence="11" key="2">
    <citation type="submission" date="2016-02" db="EMBL/GenBank/DDBJ databases">
        <title>Draft genome sequence of five rapidly growing Mycobacterium species.</title>
        <authorList>
            <person name="Katahira K."/>
            <person name="Gotou Y."/>
            <person name="Iida K."/>
            <person name="Ogura Y."/>
            <person name="Hayashi T."/>
        </authorList>
    </citation>
    <scope>NUCLEOTIDE SEQUENCE [LARGE SCALE GENOMIC DNA]</scope>
    <source>
        <strain evidence="11">JCM6368</strain>
    </source>
</reference>
<dbReference type="NCBIfam" id="TIGR00751">
    <property type="entry name" value="menA"/>
    <property type="match status" value="1"/>
</dbReference>
<sequence>MTLSVRRHETMALVASFAQWIEGARPRTLPNAVAPVIAGTGTAAWLGSAVWWKALLALAVSLALIVGVNYANDYSDGIRGTDDVRSGPLRLVGSKLASPRAVLTAAVVSLAIGAVAGLVLAAVSAPWLIAVGAVCIAGAWLYTGGKKPYGYLGLGEVAVFIFFGLVAVLGTQYTQALRIDWVGLVAAVAMGALSSAVLVANNLRDIPTDSQSGKITLAVRLGDARTRLLYQLLVGVALVLPLVLILATPWCAFGLLALAPAVRGLRPVRDGSTGAQLIPVLRDTGLTMLVWAVTVSLALFFG</sequence>
<keyword evidence="6 8" id="KW-1133">Transmembrane helix</keyword>
<reference evidence="10 11" key="1">
    <citation type="journal article" date="2016" name="Genome Announc.">
        <title>Draft Genome Sequences of Five Rapidly Growing Mycobacterium Species, M. thermoresistibile, M. fortuitum subsp. acetamidolyticum, M. canariasense, M. brisbanense, and M. novocastrense.</title>
        <authorList>
            <person name="Katahira K."/>
            <person name="Ogura Y."/>
            <person name="Gotoh Y."/>
            <person name="Hayashi T."/>
        </authorList>
    </citation>
    <scope>NUCLEOTIDE SEQUENCE [LARGE SCALE GENOMIC DNA]</scope>
    <source>
        <strain evidence="10 11">JCM6368</strain>
    </source>
</reference>
<dbReference type="PIRSF" id="PIRSF005355">
    <property type="entry name" value="UBIAD1"/>
    <property type="match status" value="1"/>
</dbReference>